<proteinExistence type="predicted"/>
<sequence length="264" mass="30771">MADRDSQLPAWYYRVSPVVRNRNGVILWDFDEDISDLDEMKQDETIAYNGLDAVNYHGLREIREERKRELHRGRETIRIRTQDAREEEAKKQQEGQLAYDALEIFLFSGATSQLGPVDSQFDLYCLDYFDIFYDPSPYGYHRRYVKFQYPEGQGGESITLSGRLWLRTGVECELAPFKPPQRPSLKHHAVQTADGRSKLLIQFIDKDHVILRASRDFVFMNRPHDAQGPDTFVFMGVRNDFGKQLQAFGKLFAATRDNFMNDAR</sequence>
<dbReference type="EMBL" id="CP151262">
    <property type="protein sequence ID" value="WZH45480.1"/>
    <property type="molecule type" value="Genomic_DNA"/>
</dbReference>
<reference evidence="1 2" key="1">
    <citation type="submission" date="2024-04" db="EMBL/GenBank/DDBJ databases">
        <title>Complete genome sequence of Fusarium acuminatum.</title>
        <authorList>
            <person name="Lan B."/>
        </authorList>
    </citation>
    <scope>NUCLEOTIDE SEQUENCE [LARGE SCALE GENOMIC DNA]</scope>
    <source>
        <strain evidence="1">1A</strain>
    </source>
</reference>
<gene>
    <name evidence="1" type="ORF">QYS62_006540</name>
</gene>
<name>A0ABZ2WZ57_9HYPO</name>
<protein>
    <submittedName>
        <fullName evidence="1">Heterokaryon incompatibility protein-domain-containing protein</fullName>
    </submittedName>
</protein>
<keyword evidence="2" id="KW-1185">Reference proteome</keyword>
<evidence type="ECO:0000313" key="1">
    <source>
        <dbReference type="EMBL" id="WZH45480.1"/>
    </source>
</evidence>
<evidence type="ECO:0000313" key="2">
    <source>
        <dbReference type="Proteomes" id="UP001489902"/>
    </source>
</evidence>
<accession>A0ABZ2WZ57</accession>
<organism evidence="1 2">
    <name type="scientific">Fusarium acuminatum</name>
    <dbReference type="NCBI Taxonomy" id="5515"/>
    <lineage>
        <taxon>Eukaryota</taxon>
        <taxon>Fungi</taxon>
        <taxon>Dikarya</taxon>
        <taxon>Ascomycota</taxon>
        <taxon>Pezizomycotina</taxon>
        <taxon>Sordariomycetes</taxon>
        <taxon>Hypocreomycetidae</taxon>
        <taxon>Hypocreales</taxon>
        <taxon>Nectriaceae</taxon>
        <taxon>Fusarium</taxon>
        <taxon>Fusarium tricinctum species complex</taxon>
    </lineage>
</organism>
<dbReference type="Proteomes" id="UP001489902">
    <property type="component" value="Chromosome 3"/>
</dbReference>